<gene>
    <name evidence="1" type="ORF">DPMN_115525</name>
</gene>
<comment type="caution">
    <text evidence="1">The sequence shown here is derived from an EMBL/GenBank/DDBJ whole genome shotgun (WGS) entry which is preliminary data.</text>
</comment>
<organism evidence="1 2">
    <name type="scientific">Dreissena polymorpha</name>
    <name type="common">Zebra mussel</name>
    <name type="synonym">Mytilus polymorpha</name>
    <dbReference type="NCBI Taxonomy" id="45954"/>
    <lineage>
        <taxon>Eukaryota</taxon>
        <taxon>Metazoa</taxon>
        <taxon>Spiralia</taxon>
        <taxon>Lophotrochozoa</taxon>
        <taxon>Mollusca</taxon>
        <taxon>Bivalvia</taxon>
        <taxon>Autobranchia</taxon>
        <taxon>Heteroconchia</taxon>
        <taxon>Euheterodonta</taxon>
        <taxon>Imparidentia</taxon>
        <taxon>Neoheterodontei</taxon>
        <taxon>Myida</taxon>
        <taxon>Dreissenoidea</taxon>
        <taxon>Dreissenidae</taxon>
        <taxon>Dreissena</taxon>
    </lineage>
</organism>
<reference evidence="1" key="1">
    <citation type="journal article" date="2019" name="bioRxiv">
        <title>The Genome of the Zebra Mussel, Dreissena polymorpha: A Resource for Invasive Species Research.</title>
        <authorList>
            <person name="McCartney M.A."/>
            <person name="Auch B."/>
            <person name="Kono T."/>
            <person name="Mallez S."/>
            <person name="Zhang Y."/>
            <person name="Obille A."/>
            <person name="Becker A."/>
            <person name="Abrahante J.E."/>
            <person name="Garbe J."/>
            <person name="Badalamenti J.P."/>
            <person name="Herman A."/>
            <person name="Mangelson H."/>
            <person name="Liachko I."/>
            <person name="Sullivan S."/>
            <person name="Sone E.D."/>
            <person name="Koren S."/>
            <person name="Silverstein K.A.T."/>
            <person name="Beckman K.B."/>
            <person name="Gohl D.M."/>
        </authorList>
    </citation>
    <scope>NUCLEOTIDE SEQUENCE</scope>
    <source>
        <strain evidence="1">Duluth1</strain>
        <tissue evidence="1">Whole animal</tissue>
    </source>
</reference>
<proteinExistence type="predicted"/>
<evidence type="ECO:0000313" key="2">
    <source>
        <dbReference type="Proteomes" id="UP000828390"/>
    </source>
</evidence>
<dbReference type="AlphaFoldDB" id="A0A9D4KML5"/>
<dbReference type="EMBL" id="JAIWYP010000004">
    <property type="protein sequence ID" value="KAH3842037.1"/>
    <property type="molecule type" value="Genomic_DNA"/>
</dbReference>
<evidence type="ECO:0000313" key="1">
    <source>
        <dbReference type="EMBL" id="KAH3842037.1"/>
    </source>
</evidence>
<name>A0A9D4KML5_DREPO</name>
<accession>A0A9D4KML5</accession>
<dbReference type="Proteomes" id="UP000828390">
    <property type="component" value="Unassembled WGS sequence"/>
</dbReference>
<keyword evidence="2" id="KW-1185">Reference proteome</keyword>
<reference evidence="1" key="2">
    <citation type="submission" date="2020-11" db="EMBL/GenBank/DDBJ databases">
        <authorList>
            <person name="McCartney M.A."/>
            <person name="Auch B."/>
            <person name="Kono T."/>
            <person name="Mallez S."/>
            <person name="Becker A."/>
            <person name="Gohl D.M."/>
            <person name="Silverstein K.A.T."/>
            <person name="Koren S."/>
            <person name="Bechman K.B."/>
            <person name="Herman A."/>
            <person name="Abrahante J.E."/>
            <person name="Garbe J."/>
        </authorList>
    </citation>
    <scope>NUCLEOTIDE SEQUENCE</scope>
    <source>
        <strain evidence="1">Duluth1</strain>
        <tissue evidence="1">Whole animal</tissue>
    </source>
</reference>
<sequence>MLYPSARASDIYLGENTCMGVESWNHVVFQQGLRECLTSETVTNSMTCQLSV</sequence>
<protein>
    <submittedName>
        <fullName evidence="1">Uncharacterized protein</fullName>
    </submittedName>
</protein>